<keyword evidence="2" id="KW-1185">Reference proteome</keyword>
<gene>
    <name evidence="1" type="ORF">PYCCODRAFT_1000119</name>
</gene>
<name>A0A1Y2ID90_TRAC3</name>
<dbReference type="AlphaFoldDB" id="A0A1Y2ID90"/>
<dbReference type="Proteomes" id="UP000193067">
    <property type="component" value="Unassembled WGS sequence"/>
</dbReference>
<protein>
    <submittedName>
        <fullName evidence="1">Uncharacterized protein</fullName>
    </submittedName>
</protein>
<organism evidence="1 2">
    <name type="scientific">Trametes coccinea (strain BRFM310)</name>
    <name type="common">Pycnoporus coccineus</name>
    <dbReference type="NCBI Taxonomy" id="1353009"/>
    <lineage>
        <taxon>Eukaryota</taxon>
        <taxon>Fungi</taxon>
        <taxon>Dikarya</taxon>
        <taxon>Basidiomycota</taxon>
        <taxon>Agaricomycotina</taxon>
        <taxon>Agaricomycetes</taxon>
        <taxon>Polyporales</taxon>
        <taxon>Polyporaceae</taxon>
        <taxon>Trametes</taxon>
    </lineage>
</organism>
<evidence type="ECO:0000313" key="2">
    <source>
        <dbReference type="Proteomes" id="UP000193067"/>
    </source>
</evidence>
<evidence type="ECO:0000313" key="1">
    <source>
        <dbReference type="EMBL" id="OSC98432.1"/>
    </source>
</evidence>
<sequence length="269" mass="29728">MSDGYDWCTRVALCVHLAYYGPDCEDDMRVTTGMPCFDCRFSAHCLITQHVSMSPSSRMDLSIPEPPMHLSSECSNSGTVQSRVLSRFSTAPPIPEIHSIESFGPSVKSFGPTTSMTHTIRTHHSIFTPCTSSLQPCVTSKNWNKSLSLSSTHGPVSQSVCWTCARRGPISRISSSCHIQEYWPRTSTHLSRHVPPCSHSCKCIHSSFTSCCRCFPRWASLPGVGTPAAPTFSLRQLWIHRLVPNTPIVALAIALMQLPRTSNPSPPRR</sequence>
<reference evidence="1 2" key="1">
    <citation type="journal article" date="2015" name="Biotechnol. Biofuels">
        <title>Enhanced degradation of softwood versus hardwood by the white-rot fungus Pycnoporus coccineus.</title>
        <authorList>
            <person name="Couturier M."/>
            <person name="Navarro D."/>
            <person name="Chevret D."/>
            <person name="Henrissat B."/>
            <person name="Piumi F."/>
            <person name="Ruiz-Duenas F.J."/>
            <person name="Martinez A.T."/>
            <person name="Grigoriev I.V."/>
            <person name="Riley R."/>
            <person name="Lipzen A."/>
            <person name="Berrin J.G."/>
            <person name="Master E.R."/>
            <person name="Rosso M.N."/>
        </authorList>
    </citation>
    <scope>NUCLEOTIDE SEQUENCE [LARGE SCALE GENOMIC DNA]</scope>
    <source>
        <strain evidence="1 2">BRFM310</strain>
    </source>
</reference>
<accession>A0A1Y2ID90</accession>
<dbReference type="EMBL" id="KZ084138">
    <property type="protein sequence ID" value="OSC98432.1"/>
    <property type="molecule type" value="Genomic_DNA"/>
</dbReference>
<proteinExistence type="predicted"/>